<dbReference type="RefSeq" id="XP_009177313.1">
    <property type="nucleotide sequence ID" value="XM_009179049.1"/>
</dbReference>
<sequence length="59" mass="7127">MQQRINRCRTRRLEILNEVRQITNEMFDRLKRGLPTPNELKATFQRLADLLEELKSLDD</sequence>
<accession>A0A074Z6S4</accession>
<keyword evidence="2" id="KW-1185">Reference proteome</keyword>
<protein>
    <recommendedName>
        <fullName evidence="3">BHLH domain-containing protein</fullName>
    </recommendedName>
</protein>
<dbReference type="Proteomes" id="UP000054324">
    <property type="component" value="Unassembled WGS sequence"/>
</dbReference>
<dbReference type="CTD" id="20326258"/>
<dbReference type="KEGG" id="ovi:T265_12090"/>
<evidence type="ECO:0000313" key="1">
    <source>
        <dbReference type="EMBL" id="KER18940.1"/>
    </source>
</evidence>
<reference evidence="1 2" key="1">
    <citation type="submission" date="2013-11" db="EMBL/GenBank/DDBJ databases">
        <title>Opisthorchis viverrini - life in the bile duct.</title>
        <authorList>
            <person name="Young N.D."/>
            <person name="Nagarajan N."/>
            <person name="Lin S.J."/>
            <person name="Korhonen P.K."/>
            <person name="Jex A.R."/>
            <person name="Hall R.S."/>
            <person name="Safavi-Hemami H."/>
            <person name="Kaewkong W."/>
            <person name="Bertrand D."/>
            <person name="Gao S."/>
            <person name="Seet Q."/>
            <person name="Wongkham S."/>
            <person name="Teh B.T."/>
            <person name="Wongkham C."/>
            <person name="Intapan P.M."/>
            <person name="Maleewong W."/>
            <person name="Yang X."/>
            <person name="Hu M."/>
            <person name="Wang Z."/>
            <person name="Hofmann A."/>
            <person name="Sternberg P.W."/>
            <person name="Tan P."/>
            <person name="Wang J."/>
            <person name="Gasser R.B."/>
        </authorList>
    </citation>
    <scope>NUCLEOTIDE SEQUENCE [LARGE SCALE GENOMIC DNA]</scope>
</reference>
<evidence type="ECO:0000313" key="2">
    <source>
        <dbReference type="Proteomes" id="UP000054324"/>
    </source>
</evidence>
<gene>
    <name evidence="1" type="ORF">T265_12090</name>
</gene>
<evidence type="ECO:0008006" key="3">
    <source>
        <dbReference type="Google" id="ProtNLM"/>
    </source>
</evidence>
<organism evidence="1 2">
    <name type="scientific">Opisthorchis viverrini</name>
    <name type="common">Southeast Asian liver fluke</name>
    <dbReference type="NCBI Taxonomy" id="6198"/>
    <lineage>
        <taxon>Eukaryota</taxon>
        <taxon>Metazoa</taxon>
        <taxon>Spiralia</taxon>
        <taxon>Lophotrochozoa</taxon>
        <taxon>Platyhelminthes</taxon>
        <taxon>Trematoda</taxon>
        <taxon>Digenea</taxon>
        <taxon>Opisthorchiida</taxon>
        <taxon>Opisthorchiata</taxon>
        <taxon>Opisthorchiidae</taxon>
        <taxon>Opisthorchis</taxon>
    </lineage>
</organism>
<name>A0A074Z6S4_OPIVI</name>
<proteinExistence type="predicted"/>
<dbReference type="AlphaFoldDB" id="A0A074Z6S4"/>
<dbReference type="EMBL" id="KL597448">
    <property type="protein sequence ID" value="KER18940.1"/>
    <property type="molecule type" value="Genomic_DNA"/>
</dbReference>
<dbReference type="GeneID" id="20326258"/>